<evidence type="ECO:0000256" key="2">
    <source>
        <dbReference type="ARBA" id="ARBA00022525"/>
    </source>
</evidence>
<dbReference type="InterPro" id="IPR018511">
    <property type="entry name" value="Hemolysin-typ_Ca-bd_CS"/>
</dbReference>
<accession>A0A398BM67</accession>
<dbReference type="PRINTS" id="PR00313">
    <property type="entry name" value="CABNDNGRPT"/>
</dbReference>
<reference evidence="3 4" key="1">
    <citation type="submission" date="2018-09" db="EMBL/GenBank/DDBJ databases">
        <title>Gemmobacter lutimaris sp. nov., a marine bacterium isolated from tidal flat.</title>
        <authorList>
            <person name="Lee D.W."/>
            <person name="Yoo Y."/>
            <person name="Kim J.-J."/>
            <person name="Kim B.S."/>
        </authorList>
    </citation>
    <scope>NUCLEOTIDE SEQUENCE [LARGE SCALE GENOMIC DNA]</scope>
    <source>
        <strain evidence="3 4">YJ-T1-11</strain>
    </source>
</reference>
<dbReference type="GO" id="GO:0005576">
    <property type="term" value="C:extracellular region"/>
    <property type="evidence" value="ECO:0007669"/>
    <property type="project" value="UniProtKB-SubCell"/>
</dbReference>
<dbReference type="InterPro" id="IPR011049">
    <property type="entry name" value="Serralysin-like_metalloprot_C"/>
</dbReference>
<keyword evidence="2" id="KW-0964">Secreted</keyword>
<protein>
    <recommendedName>
        <fullName evidence="5">Calcium-binding protein</fullName>
    </recommendedName>
</protein>
<sequence length="487" mass="49854">MDNLAERWLKPEGQGAPAVDFGRVRATIDAGEYWSGDLGDNVFYGGSGNDTADGRAGNDLLFGGGGLDFLVGGEGADTLIAGNDDATLMGDAGDDVLRAGDQGASLAGGEGNDRIFGGAGDDEVYDPLGMNSIRTGDGADVVTGVGVQIYTGAGVDILNLTSWFFDVRAGQGNDQLSATATGIGAIDMGAGDDRVTLSGTAVQAGGLTGGAGHDQLFLRDRAGVEFTTRPFRFSDTEPPKGGRGFEELFLTGQANRVSGQVNGLLIESSTGAHSITLHGRDIAIHLTGRGADSVTFVGSGTVETGRGADSITINGPRHATRVIDAGDGGDHITLQGSARVMAGGGNDDLFVRSDSATAKAEIDMGAGNDTVVAEGAFGQLSLGAGADMLELDWGITGQVSLGAGADRIVWRSAYGDNDITVSDFNVTRDRIAIDGIDSLSDFTSATQKGGALVLHLHPRGLDPEYDGGIYLRLLGVTADQITDAIFT</sequence>
<dbReference type="InterPro" id="IPR050557">
    <property type="entry name" value="RTX_toxin/Mannuronan_C5-epim"/>
</dbReference>
<comment type="caution">
    <text evidence="3">The sequence shown here is derived from an EMBL/GenBank/DDBJ whole genome shotgun (WGS) entry which is preliminary data.</text>
</comment>
<dbReference type="SUPFAM" id="SSF51120">
    <property type="entry name" value="beta-Roll"/>
    <property type="match status" value="2"/>
</dbReference>
<dbReference type="Gene3D" id="2.150.10.10">
    <property type="entry name" value="Serralysin-like metalloprotease, C-terminal"/>
    <property type="match status" value="1"/>
</dbReference>
<dbReference type="EMBL" id="QXXQ01000006">
    <property type="protein sequence ID" value="RID91595.1"/>
    <property type="molecule type" value="Genomic_DNA"/>
</dbReference>
<dbReference type="InterPro" id="IPR001343">
    <property type="entry name" value="Hemolysn_Ca-bd"/>
</dbReference>
<gene>
    <name evidence="3" type="ORF">D2N39_12925</name>
</gene>
<dbReference type="GO" id="GO:0005509">
    <property type="term" value="F:calcium ion binding"/>
    <property type="evidence" value="ECO:0007669"/>
    <property type="project" value="InterPro"/>
</dbReference>
<dbReference type="Gene3D" id="2.160.20.160">
    <property type="match status" value="2"/>
</dbReference>
<dbReference type="Proteomes" id="UP000266649">
    <property type="component" value="Unassembled WGS sequence"/>
</dbReference>
<organism evidence="3 4">
    <name type="scientific">Gemmobacter lutimaris</name>
    <dbReference type="NCBI Taxonomy" id="2306023"/>
    <lineage>
        <taxon>Bacteria</taxon>
        <taxon>Pseudomonadati</taxon>
        <taxon>Pseudomonadota</taxon>
        <taxon>Alphaproteobacteria</taxon>
        <taxon>Rhodobacterales</taxon>
        <taxon>Paracoccaceae</taxon>
        <taxon>Gemmobacter</taxon>
    </lineage>
</organism>
<dbReference type="OrthoDB" id="733404at2"/>
<evidence type="ECO:0000313" key="3">
    <source>
        <dbReference type="EMBL" id="RID91595.1"/>
    </source>
</evidence>
<evidence type="ECO:0000256" key="1">
    <source>
        <dbReference type="ARBA" id="ARBA00004613"/>
    </source>
</evidence>
<evidence type="ECO:0000313" key="4">
    <source>
        <dbReference type="Proteomes" id="UP000266649"/>
    </source>
</evidence>
<dbReference type="PROSITE" id="PS00330">
    <property type="entry name" value="HEMOLYSIN_CALCIUM"/>
    <property type="match status" value="1"/>
</dbReference>
<comment type="subcellular location">
    <subcellularLocation>
        <location evidence="1">Secreted</location>
    </subcellularLocation>
</comment>
<dbReference type="AlphaFoldDB" id="A0A398BM67"/>
<name>A0A398BM67_9RHOB</name>
<evidence type="ECO:0008006" key="5">
    <source>
        <dbReference type="Google" id="ProtNLM"/>
    </source>
</evidence>
<keyword evidence="4" id="KW-1185">Reference proteome</keyword>
<dbReference type="PANTHER" id="PTHR38340:SF1">
    <property type="entry name" value="S-LAYER PROTEIN"/>
    <property type="match status" value="1"/>
</dbReference>
<proteinExistence type="predicted"/>
<dbReference type="PANTHER" id="PTHR38340">
    <property type="entry name" value="S-LAYER PROTEIN"/>
    <property type="match status" value="1"/>
</dbReference>
<dbReference type="Pfam" id="PF00353">
    <property type="entry name" value="HemolysinCabind"/>
    <property type="match status" value="2"/>
</dbReference>
<dbReference type="RefSeq" id="WP_119135198.1">
    <property type="nucleotide sequence ID" value="NZ_QXXQ01000006.1"/>
</dbReference>